<keyword evidence="1" id="KW-1133">Transmembrane helix</keyword>
<organism evidence="3 4">
    <name type="scientific">Propioniciclava tarda</name>
    <dbReference type="NCBI Taxonomy" id="433330"/>
    <lineage>
        <taxon>Bacteria</taxon>
        <taxon>Bacillati</taxon>
        <taxon>Actinomycetota</taxon>
        <taxon>Actinomycetes</taxon>
        <taxon>Propionibacteriales</taxon>
        <taxon>Propionibacteriaceae</taxon>
        <taxon>Propioniciclava</taxon>
    </lineage>
</organism>
<dbReference type="AlphaFoldDB" id="A0A4Q9KKS3"/>
<keyword evidence="4" id="KW-1185">Reference proteome</keyword>
<dbReference type="Proteomes" id="UP000291933">
    <property type="component" value="Unassembled WGS sequence"/>
</dbReference>
<dbReference type="EMBL" id="SDMR01000007">
    <property type="protein sequence ID" value="TBT95102.1"/>
    <property type="molecule type" value="Genomic_DNA"/>
</dbReference>
<dbReference type="InterPro" id="IPR012495">
    <property type="entry name" value="TadE-like_dom"/>
</dbReference>
<dbReference type="Pfam" id="PF07811">
    <property type="entry name" value="TadE"/>
    <property type="match status" value="1"/>
</dbReference>
<feature type="domain" description="TadE-like" evidence="2">
    <location>
        <begin position="11"/>
        <end position="53"/>
    </location>
</feature>
<comment type="caution">
    <text evidence="3">The sequence shown here is derived from an EMBL/GenBank/DDBJ whole genome shotgun (WGS) entry which is preliminary data.</text>
</comment>
<evidence type="ECO:0000313" key="3">
    <source>
        <dbReference type="EMBL" id="TBT95102.1"/>
    </source>
</evidence>
<sequence>MTRRRRDERGGSAAVELAMLIPVIIAVVMLAVAGGRLALAHGAVQQAATDAARAASLARTSGDAHTDAATAASTSLGQATPCRSIAVAVDTSGFGAPVGTPAVVRATVTCTVALADLGVLGLPGTKTVTATMVSPLDTYRGRT</sequence>
<evidence type="ECO:0000259" key="2">
    <source>
        <dbReference type="Pfam" id="PF07811"/>
    </source>
</evidence>
<evidence type="ECO:0000313" key="4">
    <source>
        <dbReference type="Proteomes" id="UP000291933"/>
    </source>
</evidence>
<gene>
    <name evidence="3" type="ORF">ET996_07540</name>
</gene>
<name>A0A4Q9KKS3_PROTD</name>
<accession>A0A4Q9KKS3</accession>
<reference evidence="3 4" key="1">
    <citation type="submission" date="2019-01" db="EMBL/GenBank/DDBJ databases">
        <title>Lactibacter flavus gen. nov., sp. nov., a novel bacterium of the family Propionibacteriaceae isolated from raw milk and dairy products.</title>
        <authorList>
            <person name="Huptas C."/>
            <person name="Wenning M."/>
            <person name="Breitenwieser F."/>
            <person name="Doll E."/>
            <person name="Von Neubeck M."/>
            <person name="Busse H.-J."/>
            <person name="Scherer S."/>
        </authorList>
    </citation>
    <scope>NUCLEOTIDE SEQUENCE [LARGE SCALE GENOMIC DNA]</scope>
    <source>
        <strain evidence="3 4">DSM 22130</strain>
    </source>
</reference>
<dbReference type="RefSeq" id="WP_131171940.1">
    <property type="nucleotide sequence ID" value="NZ_FXTL01000006.1"/>
</dbReference>
<feature type="transmembrane region" description="Helical" evidence="1">
    <location>
        <begin position="12"/>
        <end position="33"/>
    </location>
</feature>
<keyword evidence="1" id="KW-0812">Transmembrane</keyword>
<protein>
    <submittedName>
        <fullName evidence="3">Pilus assembly protein</fullName>
    </submittedName>
</protein>
<dbReference type="OrthoDB" id="4869119at2"/>
<keyword evidence="1" id="KW-0472">Membrane</keyword>
<evidence type="ECO:0000256" key="1">
    <source>
        <dbReference type="SAM" id="Phobius"/>
    </source>
</evidence>
<proteinExistence type="predicted"/>